<dbReference type="EnsemblPlants" id="HORVU.MOREX.r3.6HG0609410.1">
    <property type="protein sequence ID" value="HORVU.MOREX.r3.6HG0609410.1.CDS1"/>
    <property type="gene ID" value="HORVU.MOREX.r3.6HG0609410"/>
</dbReference>
<organism evidence="2 3">
    <name type="scientific">Hordeum vulgare subsp. vulgare</name>
    <name type="common">Domesticated barley</name>
    <dbReference type="NCBI Taxonomy" id="112509"/>
    <lineage>
        <taxon>Eukaryota</taxon>
        <taxon>Viridiplantae</taxon>
        <taxon>Streptophyta</taxon>
        <taxon>Embryophyta</taxon>
        <taxon>Tracheophyta</taxon>
        <taxon>Spermatophyta</taxon>
        <taxon>Magnoliopsida</taxon>
        <taxon>Liliopsida</taxon>
        <taxon>Poales</taxon>
        <taxon>Poaceae</taxon>
        <taxon>BOP clade</taxon>
        <taxon>Pooideae</taxon>
        <taxon>Triticodae</taxon>
        <taxon>Triticeae</taxon>
        <taxon>Hordeinae</taxon>
        <taxon>Hordeum</taxon>
    </lineage>
</organism>
<dbReference type="InterPro" id="IPR043502">
    <property type="entry name" value="DNA/RNA_pol_sf"/>
</dbReference>
<dbReference type="AlphaFoldDB" id="A0A8I6Y4K6"/>
<evidence type="ECO:0000313" key="2">
    <source>
        <dbReference type="EnsemblPlants" id="HORVU.MOREX.r3.6HG0609410.1.CDS1"/>
    </source>
</evidence>
<evidence type="ECO:0000259" key="1">
    <source>
        <dbReference type="PROSITE" id="PS50878"/>
    </source>
</evidence>
<protein>
    <recommendedName>
        <fullName evidence="1">Reverse transcriptase domain-containing protein</fullName>
    </recommendedName>
</protein>
<accession>A0A8I6Y4K6</accession>
<reference evidence="2" key="2">
    <citation type="submission" date="2020-10" db="EMBL/GenBank/DDBJ databases">
        <authorList>
            <person name="Scholz U."/>
            <person name="Mascher M."/>
            <person name="Fiebig A."/>
        </authorList>
    </citation>
    <scope>NUCLEOTIDE SEQUENCE [LARGE SCALE GENOMIC DNA]</scope>
    <source>
        <strain evidence="2">cv. Morex</strain>
    </source>
</reference>
<dbReference type="InterPro" id="IPR000477">
    <property type="entry name" value="RT_dom"/>
</dbReference>
<keyword evidence="3" id="KW-1185">Reference proteome</keyword>
<dbReference type="PANTHER" id="PTHR33116">
    <property type="entry name" value="REVERSE TRANSCRIPTASE ZINC-BINDING DOMAIN-CONTAINING PROTEIN-RELATED-RELATED"/>
    <property type="match status" value="1"/>
</dbReference>
<dbReference type="InterPro" id="IPR026960">
    <property type="entry name" value="RVT-Znf"/>
</dbReference>
<sequence>MICGDFNLIYRDADKSSGNLNRRMMGRFRRVINDLALKEVYLNGRRFTWSNEQSPPTLVHLDRVLCTADWEDYHGECHLRCLAPVVSDHCPLLLDCSPMPTAHRRFRFEAFWLRLDGFHNTVATAWSSVHDPDPFQRLVRCLQATARALTSWSARSTGNVRDKLAISRELIARFDHAMESRLLSPAEDWLRKQLKVAYLGLASLERTITRQRARISFLAEGDANTSFFHRQCTFRRQKNCVHSFLVDGHVLCDHEEMAQAAFAHFDGLLGTAVDREHTLNLEQLVTAGDLGSLDAPFTPEEIWAAVWRMPAHKAPGPDGFTAEFLRACWSTIRQDILEVFEQLFLLRGRGFGKLNQALLTLLPKRADAQKLGDYRPICLIHIMAKLFAKVLSLRIAPKLDSLVSRNQNAFIAGRSLHDNFMLVRQSLRMLHHLGAPCIMLKLDLTRAFDSISWPFLFEMLRQYGFGDRFREWIAILLSSSSTRVMLNGVPGPSIWHRRGLRQGDSTSPQLFVLAVDALGRLMHRALQTGILRRLHPRRTVPTVSLYADDVMLFCHAEMDEVLAVKGILGIFEAASGLQVNYGKSSATTLHGDEDTAALLEALGCQAANLPITYLGIPLTTRRPTVAQMQPLVDSVAVRLPTWKAWLMNKAGRLPLVKSVLSAIPIHQMLALALPKKTLKQLEKIQRGFLWAGRAAAEGGHCHVNWRTVSRPLALGGLGIRDLERTGLALRLRWLWLSRTDADRAWQGLDLQFSREEIGLFYASTFMVLGDGHTKLFWEDRWLHGQSIRELAPLLYLCIPKNKRRVRTVAEGLAGNAWARDIRGVVGLQEIGQYLTTWQRVTHTTLSAEPDKLVWKWTANGEYSARSCYQATFHGSLTCHSWQLIWKGWASPKVKFFHWLANLDRCWTADRLARRGLPHHARCLLCDQEPETIHHLLLACPFARQAWHEALSWLRLPARTPEQDISIQDWWIRARDATPPSLRKALRSTTLLVPWMIWKHRNACVFDHATPSLSELSDGIKDEMRCWARAGDKGLRVVLPPSWDVH</sequence>
<dbReference type="InterPro" id="IPR036691">
    <property type="entry name" value="Endo/exonu/phosph_ase_sf"/>
</dbReference>
<evidence type="ECO:0000313" key="3">
    <source>
        <dbReference type="Proteomes" id="UP000011116"/>
    </source>
</evidence>
<dbReference type="Gene3D" id="3.60.10.10">
    <property type="entry name" value="Endonuclease/exonuclease/phosphatase"/>
    <property type="match status" value="1"/>
</dbReference>
<dbReference type="Pfam" id="PF00078">
    <property type="entry name" value="RVT_1"/>
    <property type="match status" value="1"/>
</dbReference>
<dbReference type="Pfam" id="PF13966">
    <property type="entry name" value="zf-RVT"/>
    <property type="match status" value="1"/>
</dbReference>
<dbReference type="CDD" id="cd01650">
    <property type="entry name" value="RT_nLTR_like"/>
    <property type="match status" value="1"/>
</dbReference>
<dbReference type="SUPFAM" id="SSF56672">
    <property type="entry name" value="DNA/RNA polymerases"/>
    <property type="match status" value="1"/>
</dbReference>
<name>A0A8I6Y4K6_HORVV</name>
<dbReference type="Gramene" id="HORVU.MOREX.r3.6HG0609410.1">
    <property type="protein sequence ID" value="HORVU.MOREX.r3.6HG0609410.1.CDS1"/>
    <property type="gene ID" value="HORVU.MOREX.r3.6HG0609410"/>
</dbReference>
<dbReference type="SMR" id="A0A8I6Y4K6"/>
<dbReference type="SUPFAM" id="SSF56219">
    <property type="entry name" value="DNase I-like"/>
    <property type="match status" value="1"/>
</dbReference>
<feature type="domain" description="Reverse transcriptase" evidence="1">
    <location>
        <begin position="343"/>
        <end position="618"/>
    </location>
</feature>
<dbReference type="PROSITE" id="PS50878">
    <property type="entry name" value="RT_POL"/>
    <property type="match status" value="1"/>
</dbReference>
<dbReference type="Proteomes" id="UP000011116">
    <property type="component" value="Chromosome 6H"/>
</dbReference>
<reference evidence="2" key="3">
    <citation type="submission" date="2022-01" db="UniProtKB">
        <authorList>
            <consortium name="EnsemblPlants"/>
        </authorList>
    </citation>
    <scope>IDENTIFICATION</scope>
    <source>
        <strain evidence="2">subsp. vulgare</strain>
    </source>
</reference>
<reference evidence="3" key="1">
    <citation type="journal article" date="2012" name="Nature">
        <title>A physical, genetic and functional sequence assembly of the barley genome.</title>
        <authorList>
            <consortium name="The International Barley Genome Sequencing Consortium"/>
            <person name="Mayer K.F."/>
            <person name="Waugh R."/>
            <person name="Brown J.W."/>
            <person name="Schulman A."/>
            <person name="Langridge P."/>
            <person name="Platzer M."/>
            <person name="Fincher G.B."/>
            <person name="Muehlbauer G.J."/>
            <person name="Sato K."/>
            <person name="Close T.J."/>
            <person name="Wise R.P."/>
            <person name="Stein N."/>
        </authorList>
    </citation>
    <scope>NUCLEOTIDE SEQUENCE [LARGE SCALE GENOMIC DNA]</scope>
    <source>
        <strain evidence="3">cv. Morex</strain>
    </source>
</reference>
<proteinExistence type="predicted"/>
<dbReference type="PANTHER" id="PTHR33116:SF78">
    <property type="entry name" value="OS12G0587133 PROTEIN"/>
    <property type="match status" value="1"/>
</dbReference>